<evidence type="ECO:0008006" key="3">
    <source>
        <dbReference type="Google" id="ProtNLM"/>
    </source>
</evidence>
<comment type="caution">
    <text evidence="1">The sequence shown here is derived from an EMBL/GenBank/DDBJ whole genome shotgun (WGS) entry which is preliminary data.</text>
</comment>
<protein>
    <recommendedName>
        <fullName evidence="3">GRAM domain-containing protein</fullName>
    </recommendedName>
</protein>
<organism evidence="1 2">
    <name type="scientific">Staphylococcus cohnii subsp. cohnii</name>
    <dbReference type="NCBI Taxonomy" id="74704"/>
    <lineage>
        <taxon>Bacteria</taxon>
        <taxon>Bacillati</taxon>
        <taxon>Bacillota</taxon>
        <taxon>Bacilli</taxon>
        <taxon>Bacillales</taxon>
        <taxon>Staphylococcaceae</taxon>
        <taxon>Staphylococcus</taxon>
        <taxon>Staphylococcus cohnii species complex</taxon>
    </lineage>
</organism>
<name>A0A0M2NRJ2_STACC</name>
<reference evidence="1 2" key="1">
    <citation type="submission" date="2015-03" db="EMBL/GenBank/DDBJ databases">
        <title>Genome Assembly of Staphylococcus cohnii subsp. cohnii strain G22B2.</title>
        <authorList>
            <person name="Nair G."/>
            <person name="Kaur G."/>
            <person name="Khatri I."/>
            <person name="Singh N.K."/>
            <person name="Sathyabama S."/>
            <person name="Maurya S.K."/>
            <person name="Subramanian S."/>
            <person name="Agrewala J.N."/>
            <person name="Mayilraj S."/>
        </authorList>
    </citation>
    <scope>NUCLEOTIDE SEQUENCE [LARGE SCALE GENOMIC DNA]</scope>
    <source>
        <strain evidence="1 2">G22B2</strain>
    </source>
</reference>
<dbReference type="RefSeq" id="WP_019468119.1">
    <property type="nucleotide sequence ID" value="NZ_BKAS01000029.1"/>
</dbReference>
<dbReference type="Proteomes" id="UP000034455">
    <property type="component" value="Unassembled WGS sequence"/>
</dbReference>
<dbReference type="GeneID" id="58097186"/>
<proteinExistence type="predicted"/>
<evidence type="ECO:0000313" key="2">
    <source>
        <dbReference type="Proteomes" id="UP000034455"/>
    </source>
</evidence>
<dbReference type="PATRIC" id="fig|74704.6.peg.2094"/>
<dbReference type="AlphaFoldDB" id="A0A0M2NRJ2"/>
<dbReference type="EMBL" id="LAKJ01000039">
    <property type="protein sequence ID" value="KKI62652.1"/>
    <property type="molecule type" value="Genomic_DNA"/>
</dbReference>
<gene>
    <name evidence="1" type="ORF">UF66_2036</name>
</gene>
<accession>A0A0M2NRJ2</accession>
<evidence type="ECO:0000313" key="1">
    <source>
        <dbReference type="EMBL" id="KKI62652.1"/>
    </source>
</evidence>
<sequence length="104" mass="11868">MNNHTSTKLISTSASMKFINAQMIPGLLTLYNDKITFKAKGVIENHEIKSLFPFDELQSVKFGLSLTPFRITIMEADGEPWLFDQVPRKDGKKFVELYNVLLSE</sequence>